<evidence type="ECO:0008006" key="6">
    <source>
        <dbReference type="Google" id="ProtNLM"/>
    </source>
</evidence>
<dbReference type="SUPFAM" id="SSF48452">
    <property type="entry name" value="TPR-like"/>
    <property type="match status" value="1"/>
</dbReference>
<dbReference type="Proteomes" id="UP000825483">
    <property type="component" value="Unassembled WGS sequence"/>
</dbReference>
<proteinExistence type="predicted"/>
<dbReference type="Gene3D" id="1.25.40.10">
    <property type="entry name" value="Tetratricopeptide repeat domain"/>
    <property type="match status" value="2"/>
</dbReference>
<accession>A0A9R1CA55</accession>
<evidence type="ECO:0000256" key="3">
    <source>
        <dbReference type="SAM" id="SignalP"/>
    </source>
</evidence>
<dbReference type="InterPro" id="IPR050498">
    <property type="entry name" value="Ycf3"/>
</dbReference>
<dbReference type="PANTHER" id="PTHR44858:SF1">
    <property type="entry name" value="UDP-N-ACETYLGLUCOSAMINE--PEPTIDE N-ACETYLGLUCOSAMINYLTRANSFERASE SPINDLY-RELATED"/>
    <property type="match status" value="1"/>
</dbReference>
<keyword evidence="2" id="KW-0802">TPR repeat</keyword>
<dbReference type="RefSeq" id="WP_223929075.1">
    <property type="nucleotide sequence ID" value="NZ_BPTU01000001.1"/>
</dbReference>
<feature type="signal peptide" evidence="3">
    <location>
        <begin position="1"/>
        <end position="21"/>
    </location>
</feature>
<dbReference type="AlphaFoldDB" id="A0A9R1CA55"/>
<keyword evidence="5" id="KW-1185">Reference proteome</keyword>
<dbReference type="InterPro" id="IPR011990">
    <property type="entry name" value="TPR-like_helical_dom_sf"/>
</dbReference>
<keyword evidence="1" id="KW-0677">Repeat</keyword>
<dbReference type="GeneID" id="72467135"/>
<organism evidence="4 5">
    <name type="scientific">Prevotella lacticifex</name>
    <dbReference type="NCBI Taxonomy" id="2854755"/>
    <lineage>
        <taxon>Bacteria</taxon>
        <taxon>Pseudomonadati</taxon>
        <taxon>Bacteroidota</taxon>
        <taxon>Bacteroidia</taxon>
        <taxon>Bacteroidales</taxon>
        <taxon>Prevotellaceae</taxon>
        <taxon>Prevotella</taxon>
    </lineage>
</organism>
<comment type="caution">
    <text evidence="4">The sequence shown here is derived from an EMBL/GenBank/DDBJ whole genome shotgun (WGS) entry which is preliminary data.</text>
</comment>
<reference evidence="4" key="1">
    <citation type="journal article" date="2022" name="Int. J. Syst. Evol. Microbiol.">
        <title>Prevotella lacticifex sp. nov., isolated from the rumen of cows.</title>
        <authorList>
            <person name="Shinkai T."/>
            <person name="Ikeyama N."/>
            <person name="Kumagai M."/>
            <person name="Ohmori H."/>
            <person name="Sakamoto M."/>
            <person name="Ohkuma M."/>
            <person name="Mitsumori M."/>
        </authorList>
    </citation>
    <scope>NUCLEOTIDE SEQUENCE</scope>
    <source>
        <strain evidence="4">R5076</strain>
    </source>
</reference>
<keyword evidence="3" id="KW-0732">Signal</keyword>
<evidence type="ECO:0000313" key="5">
    <source>
        <dbReference type="Proteomes" id="UP000825483"/>
    </source>
</evidence>
<evidence type="ECO:0000256" key="1">
    <source>
        <dbReference type="ARBA" id="ARBA00022737"/>
    </source>
</evidence>
<feature type="chain" id="PRO_5040188733" description="Tetratricopeptide repeat protein" evidence="3">
    <location>
        <begin position="22"/>
        <end position="224"/>
    </location>
</feature>
<evidence type="ECO:0000256" key="2">
    <source>
        <dbReference type="ARBA" id="ARBA00022803"/>
    </source>
</evidence>
<gene>
    <name evidence="4" type="ORF">PRLR5076_16760</name>
</gene>
<dbReference type="InterPro" id="IPR019734">
    <property type="entry name" value="TPR_rpt"/>
</dbReference>
<name>A0A9R1CA55_9BACT</name>
<evidence type="ECO:0000313" key="4">
    <source>
        <dbReference type="EMBL" id="GJG58825.1"/>
    </source>
</evidence>
<dbReference type="EMBL" id="BPUB01000002">
    <property type="protein sequence ID" value="GJG58825.1"/>
    <property type="molecule type" value="Genomic_DNA"/>
</dbReference>
<sequence length="224" mass="25733">MKRIIISLIVLLTTASGYAQSAVSLRDSLNAAEKELELRPDSINLRLKKARWNVELGEWDYAKNEYDLILLHDPDNLSALYFRAFVNTKLGRYGFARQDYMNVLRQVPNNYEAKLGLALLDDKDKKKTKAFDEINLLVQAFPDSASAYAARAGMEEERQMLYLAEYDYSEAIMRDPTNTDYILNRANILITLGKKAEARRDLELLIRLGIPRANLSDYFKRIGK</sequence>
<dbReference type="SMART" id="SM00028">
    <property type="entry name" value="TPR"/>
    <property type="match status" value="3"/>
</dbReference>
<protein>
    <recommendedName>
        <fullName evidence="6">Tetratricopeptide repeat protein</fullName>
    </recommendedName>
</protein>
<dbReference type="PANTHER" id="PTHR44858">
    <property type="entry name" value="TETRATRICOPEPTIDE REPEAT PROTEIN 6"/>
    <property type="match status" value="1"/>
</dbReference>